<feature type="transmembrane region" description="Helical" evidence="2">
    <location>
        <begin position="70"/>
        <end position="93"/>
    </location>
</feature>
<keyword evidence="2" id="KW-1133">Transmembrane helix</keyword>
<reference evidence="3 4" key="1">
    <citation type="submission" date="2016-10" db="EMBL/GenBank/DDBJ databases">
        <authorList>
            <person name="de Groot N.N."/>
        </authorList>
    </citation>
    <scope>NUCLEOTIDE SEQUENCE [LARGE SCALE GENOMIC DNA]</scope>
    <source>
        <strain evidence="4">P4-7,KCTC 19426,CECT 7604</strain>
    </source>
</reference>
<feature type="region of interest" description="Disordered" evidence="1">
    <location>
        <begin position="125"/>
        <end position="146"/>
    </location>
</feature>
<sequence length="146" mass="15290">MKRAAVAILGIALLLIGIALLVLPGPGFLLIAAALALLATQFEWAKVPLDYAWGKAQDGIDQVARNRWQTGLSVLSALVLVAIGIVELAGVAVPWVNTLAAITLIISGLILVGTIVYALRRANTPQPDDADRPASGEGLPEAQRRP</sequence>
<proteinExistence type="predicted"/>
<evidence type="ECO:0000313" key="4">
    <source>
        <dbReference type="Proteomes" id="UP000198741"/>
    </source>
</evidence>
<dbReference type="InterPro" id="IPR019099">
    <property type="entry name" value="Uncharacterised_PGPGW_TM"/>
</dbReference>
<organism evidence="3 4">
    <name type="scientific">Nakamurella panacisegetis</name>
    <dbReference type="NCBI Taxonomy" id="1090615"/>
    <lineage>
        <taxon>Bacteria</taxon>
        <taxon>Bacillati</taxon>
        <taxon>Actinomycetota</taxon>
        <taxon>Actinomycetes</taxon>
        <taxon>Nakamurellales</taxon>
        <taxon>Nakamurellaceae</taxon>
        <taxon>Nakamurella</taxon>
    </lineage>
</organism>
<keyword evidence="2 3" id="KW-0812">Transmembrane</keyword>
<dbReference type="OrthoDB" id="5195681at2"/>
<evidence type="ECO:0000313" key="3">
    <source>
        <dbReference type="EMBL" id="SDO83281.1"/>
    </source>
</evidence>
<dbReference type="Pfam" id="PF09656">
    <property type="entry name" value="PGPGW"/>
    <property type="match status" value="1"/>
</dbReference>
<accession>A0A1H0MSA3</accession>
<keyword evidence="4" id="KW-1185">Reference proteome</keyword>
<dbReference type="Proteomes" id="UP000198741">
    <property type="component" value="Chromosome I"/>
</dbReference>
<name>A0A1H0MSA3_9ACTN</name>
<protein>
    <submittedName>
        <fullName evidence="3">Putative transmembrane protein (PGPGW)</fullName>
    </submittedName>
</protein>
<gene>
    <name evidence="3" type="ORF">SAMN04515671_2088</name>
</gene>
<dbReference type="RefSeq" id="WP_090475895.1">
    <property type="nucleotide sequence ID" value="NZ_LT629710.1"/>
</dbReference>
<dbReference type="STRING" id="1090615.SAMN04515671_2088"/>
<feature type="transmembrane region" description="Helical" evidence="2">
    <location>
        <begin position="99"/>
        <end position="119"/>
    </location>
</feature>
<evidence type="ECO:0000256" key="2">
    <source>
        <dbReference type="SAM" id="Phobius"/>
    </source>
</evidence>
<evidence type="ECO:0000256" key="1">
    <source>
        <dbReference type="SAM" id="MobiDB-lite"/>
    </source>
</evidence>
<keyword evidence="2" id="KW-0472">Membrane</keyword>
<dbReference type="AlphaFoldDB" id="A0A1H0MSA3"/>
<dbReference type="EMBL" id="LT629710">
    <property type="protein sequence ID" value="SDO83281.1"/>
    <property type="molecule type" value="Genomic_DNA"/>
</dbReference>